<name>A0A940M9Q0_9ACTN</name>
<dbReference type="EMBL" id="JAGIQL010000012">
    <property type="protein sequence ID" value="MBP0456943.1"/>
    <property type="molecule type" value="Genomic_DNA"/>
</dbReference>
<protein>
    <submittedName>
        <fullName evidence="1">Uncharacterized protein</fullName>
    </submittedName>
</protein>
<organism evidence="1 2">
    <name type="scientific">Streptomyces montanisoli</name>
    <dbReference type="NCBI Taxonomy" id="2798581"/>
    <lineage>
        <taxon>Bacteria</taxon>
        <taxon>Bacillati</taxon>
        <taxon>Actinomycetota</taxon>
        <taxon>Actinomycetes</taxon>
        <taxon>Kitasatosporales</taxon>
        <taxon>Streptomycetaceae</taxon>
        <taxon>Streptomyces</taxon>
    </lineage>
</organism>
<accession>A0A940M9Q0</accession>
<keyword evidence="2" id="KW-1185">Reference proteome</keyword>
<evidence type="ECO:0000313" key="2">
    <source>
        <dbReference type="Proteomes" id="UP000670475"/>
    </source>
</evidence>
<dbReference type="RefSeq" id="WP_209338720.1">
    <property type="nucleotide sequence ID" value="NZ_JAGIQL010000012.1"/>
</dbReference>
<evidence type="ECO:0000313" key="1">
    <source>
        <dbReference type="EMBL" id="MBP0456943.1"/>
    </source>
</evidence>
<dbReference type="Proteomes" id="UP000670475">
    <property type="component" value="Unassembled WGS sequence"/>
</dbReference>
<reference evidence="1" key="1">
    <citation type="submission" date="2021-03" db="EMBL/GenBank/DDBJ databases">
        <title>Whole genome sequence of Streptomyces bomunensis MMS17-BM035.</title>
        <authorList>
            <person name="Lee J.H."/>
        </authorList>
    </citation>
    <scope>NUCLEOTIDE SEQUENCE</scope>
    <source>
        <strain evidence="1">MMS17-BM035</strain>
    </source>
</reference>
<sequence length="140" mass="15062">MQAAARAGRFGEASAIAAAWESAALRGHGPGSPEAVHWIEVQADIAWLSRDPYRSCELWLRACDARLALPGGADDPAFTEALDRAHHQWSRVSDAARAERLAQHLLALRHRAPGHRPGAVANIEQRLARLRAGATGPAAR</sequence>
<gene>
    <name evidence="1" type="ORF">JFN87_05400</name>
</gene>
<dbReference type="AlphaFoldDB" id="A0A940M9Q0"/>
<comment type="caution">
    <text evidence="1">The sequence shown here is derived from an EMBL/GenBank/DDBJ whole genome shotgun (WGS) entry which is preliminary data.</text>
</comment>
<proteinExistence type="predicted"/>